<dbReference type="InterPro" id="IPR013761">
    <property type="entry name" value="SAM/pointed_sf"/>
</dbReference>
<feature type="region of interest" description="Disordered" evidence="1">
    <location>
        <begin position="586"/>
        <end position="825"/>
    </location>
</feature>
<dbReference type="SMART" id="SM00454">
    <property type="entry name" value="SAM"/>
    <property type="match status" value="1"/>
</dbReference>
<dbReference type="AlphaFoldDB" id="A0A7R8ZM24"/>
<feature type="region of interest" description="Disordered" evidence="1">
    <location>
        <begin position="930"/>
        <end position="950"/>
    </location>
</feature>
<organism evidence="2">
    <name type="scientific">Cyprideis torosa</name>
    <dbReference type="NCBI Taxonomy" id="163714"/>
    <lineage>
        <taxon>Eukaryota</taxon>
        <taxon>Metazoa</taxon>
        <taxon>Ecdysozoa</taxon>
        <taxon>Arthropoda</taxon>
        <taxon>Crustacea</taxon>
        <taxon>Oligostraca</taxon>
        <taxon>Ostracoda</taxon>
        <taxon>Podocopa</taxon>
        <taxon>Podocopida</taxon>
        <taxon>Cytherocopina</taxon>
        <taxon>Cytheroidea</taxon>
        <taxon>Cytherideidae</taxon>
        <taxon>Cyprideis</taxon>
    </lineage>
</organism>
<dbReference type="PANTHER" id="PTHR12247:SF138">
    <property type="entry name" value="POLYHOMEOTIC DISTAL, ISOFORM A-RELATED"/>
    <property type="match status" value="1"/>
</dbReference>
<feature type="compositionally biased region" description="Low complexity" evidence="1">
    <location>
        <begin position="292"/>
        <end position="309"/>
    </location>
</feature>
<feature type="compositionally biased region" description="Pro residues" evidence="1">
    <location>
        <begin position="661"/>
        <end position="670"/>
    </location>
</feature>
<dbReference type="GO" id="GO:0045892">
    <property type="term" value="P:negative regulation of DNA-templated transcription"/>
    <property type="evidence" value="ECO:0007669"/>
    <property type="project" value="TreeGrafter"/>
</dbReference>
<feature type="compositionally biased region" description="Polar residues" evidence="1">
    <location>
        <begin position="310"/>
        <end position="326"/>
    </location>
</feature>
<dbReference type="CDD" id="cd09577">
    <property type="entry name" value="SAM_Ph1_2_3"/>
    <property type="match status" value="1"/>
</dbReference>
<dbReference type="Gene3D" id="3.30.60.160">
    <property type="match status" value="1"/>
</dbReference>
<feature type="compositionally biased region" description="Polar residues" evidence="1">
    <location>
        <begin position="247"/>
        <end position="258"/>
    </location>
</feature>
<dbReference type="PROSITE" id="PS50105">
    <property type="entry name" value="SAM_DOMAIN"/>
    <property type="match status" value="1"/>
</dbReference>
<feature type="compositionally biased region" description="Basic and acidic residues" evidence="1">
    <location>
        <begin position="807"/>
        <end position="819"/>
    </location>
</feature>
<dbReference type="SUPFAM" id="SSF47769">
    <property type="entry name" value="SAM/Pointed domain"/>
    <property type="match status" value="1"/>
</dbReference>
<feature type="compositionally biased region" description="Low complexity" evidence="1">
    <location>
        <begin position="888"/>
        <end position="899"/>
    </location>
</feature>
<evidence type="ECO:0000256" key="1">
    <source>
        <dbReference type="SAM" id="MobiDB-lite"/>
    </source>
</evidence>
<dbReference type="GO" id="GO:0042393">
    <property type="term" value="F:histone binding"/>
    <property type="evidence" value="ECO:0007669"/>
    <property type="project" value="TreeGrafter"/>
</dbReference>
<feature type="compositionally biased region" description="Low complexity" evidence="1">
    <location>
        <begin position="714"/>
        <end position="778"/>
    </location>
</feature>
<gene>
    <name evidence="2" type="ORF">CTOB1V02_LOCUS2299</name>
</gene>
<feature type="compositionally biased region" description="Low complexity" evidence="1">
    <location>
        <begin position="1"/>
        <end position="17"/>
    </location>
</feature>
<name>A0A7R8ZM24_9CRUS</name>
<dbReference type="GO" id="GO:0003682">
    <property type="term" value="F:chromatin binding"/>
    <property type="evidence" value="ECO:0007669"/>
    <property type="project" value="TreeGrafter"/>
</dbReference>
<dbReference type="GO" id="GO:0035102">
    <property type="term" value="C:PRC1 complex"/>
    <property type="evidence" value="ECO:0007669"/>
    <property type="project" value="TreeGrafter"/>
</dbReference>
<dbReference type="EMBL" id="OB660350">
    <property type="protein sequence ID" value="CAD7224332.1"/>
    <property type="molecule type" value="Genomic_DNA"/>
</dbReference>
<dbReference type="InterPro" id="IPR050548">
    <property type="entry name" value="PcG_chromatin_remod_factors"/>
</dbReference>
<dbReference type="InterPro" id="IPR038603">
    <property type="entry name" value="Znf_FCS_sf"/>
</dbReference>
<feature type="region of interest" description="Disordered" evidence="1">
    <location>
        <begin position="855"/>
        <end position="918"/>
    </location>
</feature>
<protein>
    <submittedName>
        <fullName evidence="2">Uncharacterized protein</fullName>
    </submittedName>
</protein>
<feature type="compositionally biased region" description="Polar residues" evidence="1">
    <location>
        <begin position="279"/>
        <end position="291"/>
    </location>
</feature>
<feature type="region of interest" description="Disordered" evidence="1">
    <location>
        <begin position="1"/>
        <end position="76"/>
    </location>
</feature>
<accession>A0A7R8ZM24</accession>
<feature type="region of interest" description="Disordered" evidence="1">
    <location>
        <begin position="247"/>
        <end position="335"/>
    </location>
</feature>
<feature type="compositionally biased region" description="Pro residues" evidence="1">
    <location>
        <begin position="680"/>
        <end position="696"/>
    </location>
</feature>
<dbReference type="Gene3D" id="1.10.150.50">
    <property type="entry name" value="Transcription Factor, Ets-1"/>
    <property type="match status" value="1"/>
</dbReference>
<dbReference type="InterPro" id="IPR001660">
    <property type="entry name" value="SAM"/>
</dbReference>
<feature type="compositionally biased region" description="Basic and acidic residues" evidence="1">
    <location>
        <begin position="779"/>
        <end position="799"/>
    </location>
</feature>
<sequence>MQTSQASTPQPSPQQSPGGAGGQQQPMAILPHTSAGPQSIAPAPQFVSPTSVQMQTLGNPNTATMTHPGLTQGHMQPTQVQVIAQQPMTGQYLQQLYNAQGQQIFLPPGNVITQQGVSQPMVQVIAQQPMTGQYLQQLYNAQGQQIFLPPGNVITQQGVSQPMVFTATGKPATFGSNQIAASAAGMIAGAQGGKAQFITQQAHPGGAPTGYTAIPTSMASMSAAQNQTFVIGQLGMFGNQPASIIQTPSGPQAVTAATAQHALKAPETSPSGASKGGPQHQQKGNPHQHQQPSPGSSSASFPSASSGSPMQQHHQTQQYPISSSQAAGMVGPGGPANQAHLISPFQAANFGTITWTAGGLQFSGNQPIFIRGPMPGSSDGSQQGGGQTIYSQQPVQVGHQGPNGPAIVTLQGGTGQLSQAMAQLPHQVPVSQAAMSQSVVHSMASATSQAQTIQQMTVSAAQQQAVAFSQTNLQPKPVQTATQMQQPRLIQTSIAGIQQLSNPVGTSSVVTSVSGTGQRVRAIAPNDISQLITVSTAGLVTGSKMTPVSMATAQSGTGATVTGTATLIRTTVPNVISAAQVASHQAQGAADKKANWSPVSGKKKGVAPRVPTPQTRPTLPVSSLASTGGGPQGIAPLPSQQQQTYQKATPAPRGVPLLVQRPPPRGPMPPLKRSQAPSPSAAPPPTSSLPIPPGVPGGPGTPGGVVVPPTPRPSAAVTSTTTMAASTTSTSTTSSSSTTSASTVTTTTAKETSKSAGEVSTPSSSSRPPSGPQAPVSAPKEEPKSPSPSTKEEKEESKPIKQSIPAKSERETTPKETKKTNKAVVKPHVLTHVIDGFVIQEGPVPFPDWNTNYVSPVSNPATPPIKGGRKRANKENEGGSPPAKKAATDSSTDSKGKTSQCESCGKPYPSNKGKGKKGARNFCSTACAKKYGPVSRSPSPPPVTSSTGKPVGLLQTVTEALERMERKEAEAEEENEDLAIPQVDISKWTVDEVTDFVKNIPGCTEYAEDFQAQEIDGQALILLKEEHLMQAMNMKLGPALKICSKINAIRGIEPSGEPTTPTSLTAT</sequence>
<reference evidence="2" key="1">
    <citation type="submission" date="2020-11" db="EMBL/GenBank/DDBJ databases">
        <authorList>
            <person name="Tran Van P."/>
        </authorList>
    </citation>
    <scope>NUCLEOTIDE SEQUENCE</scope>
</reference>
<evidence type="ECO:0000313" key="2">
    <source>
        <dbReference type="EMBL" id="CAD7224332.1"/>
    </source>
</evidence>
<dbReference type="OrthoDB" id="2390104at2759"/>
<dbReference type="Pfam" id="PF00536">
    <property type="entry name" value="SAM_1"/>
    <property type="match status" value="1"/>
</dbReference>
<feature type="compositionally biased region" description="Polar residues" evidence="1">
    <location>
        <begin position="612"/>
        <end position="626"/>
    </location>
</feature>
<feature type="compositionally biased region" description="Polar residues" evidence="1">
    <location>
        <begin position="638"/>
        <end position="647"/>
    </location>
</feature>
<proteinExistence type="predicted"/>
<dbReference type="PANTHER" id="PTHR12247">
    <property type="entry name" value="POLYCOMB GROUP PROTEIN"/>
    <property type="match status" value="1"/>
</dbReference>
<feature type="compositionally biased region" description="Polar residues" evidence="1">
    <location>
        <begin position="47"/>
        <end position="65"/>
    </location>
</feature>